<organism evidence="3">
    <name type="scientific">marine sediment metagenome</name>
    <dbReference type="NCBI Taxonomy" id="412755"/>
    <lineage>
        <taxon>unclassified sequences</taxon>
        <taxon>metagenomes</taxon>
        <taxon>ecological metagenomes</taxon>
    </lineage>
</organism>
<evidence type="ECO:0000313" key="3">
    <source>
        <dbReference type="EMBL" id="KKM94560.1"/>
    </source>
</evidence>
<feature type="region of interest" description="Disordered" evidence="1">
    <location>
        <begin position="1"/>
        <end position="23"/>
    </location>
</feature>
<evidence type="ECO:0000256" key="2">
    <source>
        <dbReference type="SAM" id="Phobius"/>
    </source>
</evidence>
<accession>A0A0F9P0E5</accession>
<dbReference type="AlphaFoldDB" id="A0A0F9P0E5"/>
<feature type="transmembrane region" description="Helical" evidence="2">
    <location>
        <begin position="20"/>
        <end position="39"/>
    </location>
</feature>
<protein>
    <submittedName>
        <fullName evidence="3">Uncharacterized protein</fullName>
    </submittedName>
</protein>
<keyword evidence="2" id="KW-1133">Transmembrane helix</keyword>
<proteinExistence type="predicted"/>
<reference evidence="3" key="1">
    <citation type="journal article" date="2015" name="Nature">
        <title>Complex archaea that bridge the gap between prokaryotes and eukaryotes.</title>
        <authorList>
            <person name="Spang A."/>
            <person name="Saw J.H."/>
            <person name="Jorgensen S.L."/>
            <person name="Zaremba-Niedzwiedzka K."/>
            <person name="Martijn J."/>
            <person name="Lind A.E."/>
            <person name="van Eijk R."/>
            <person name="Schleper C."/>
            <person name="Guy L."/>
            <person name="Ettema T.J."/>
        </authorList>
    </citation>
    <scope>NUCLEOTIDE SEQUENCE</scope>
</reference>
<sequence>MVHKVDVSPAETLEQRSASTAGGGTALTTTLALISIPIYSKYLSLTPRNFVTAV</sequence>
<dbReference type="EMBL" id="LAZR01006121">
    <property type="protein sequence ID" value="KKM94560.1"/>
    <property type="molecule type" value="Genomic_DNA"/>
</dbReference>
<evidence type="ECO:0000256" key="1">
    <source>
        <dbReference type="SAM" id="MobiDB-lite"/>
    </source>
</evidence>
<feature type="non-terminal residue" evidence="3">
    <location>
        <position position="54"/>
    </location>
</feature>
<name>A0A0F9P0E5_9ZZZZ</name>
<keyword evidence="2" id="KW-0472">Membrane</keyword>
<keyword evidence="2" id="KW-0812">Transmembrane</keyword>
<comment type="caution">
    <text evidence="3">The sequence shown here is derived from an EMBL/GenBank/DDBJ whole genome shotgun (WGS) entry which is preliminary data.</text>
</comment>
<gene>
    <name evidence="3" type="ORF">LCGC14_1197020</name>
</gene>